<dbReference type="Gene3D" id="2.40.170.20">
    <property type="entry name" value="TonB-dependent receptor, beta-barrel domain"/>
    <property type="match status" value="1"/>
</dbReference>
<evidence type="ECO:0000256" key="3">
    <source>
        <dbReference type="ARBA" id="ARBA00022452"/>
    </source>
</evidence>
<keyword evidence="2" id="KW-0813">Transport</keyword>
<keyword evidence="6" id="KW-0998">Cell outer membrane</keyword>
<feature type="region of interest" description="Disordered" evidence="7">
    <location>
        <begin position="443"/>
        <end position="463"/>
    </location>
</feature>
<dbReference type="GO" id="GO:0004180">
    <property type="term" value="F:carboxypeptidase activity"/>
    <property type="evidence" value="ECO:0007669"/>
    <property type="project" value="UniProtKB-KW"/>
</dbReference>
<dbReference type="SUPFAM" id="SSF56935">
    <property type="entry name" value="Porins"/>
    <property type="match status" value="1"/>
</dbReference>
<keyword evidence="10" id="KW-0378">Hydrolase</keyword>
<keyword evidence="11" id="KW-1185">Reference proteome</keyword>
<dbReference type="EMBL" id="FOZL01000001">
    <property type="protein sequence ID" value="SFR98887.1"/>
    <property type="molecule type" value="Genomic_DNA"/>
</dbReference>
<dbReference type="PANTHER" id="PTHR30069:SF46">
    <property type="entry name" value="OAR PROTEIN"/>
    <property type="match status" value="1"/>
</dbReference>
<sequence length="1171" mass="124138">MRMMKRVLWTAILAVVALCSVSTYAQEVSGSISGTIKDPSGAAVKGASVTFTNTDQNRDIRTVATNGSGVYSATSLPLGTYNIKIAAAGFKTVQVVGLVLHVDDNLTVSSALTVGSVDQSIDVAADKLAVNLQDASVSGLINGTQMRELVLNTRNYEQLLALQPGVAYAGTNDQIYIGPTSPLGTANTVQFSVGGQRTSANNWTIDGADNVDRGSNLTLLAFPSVDAIAEFNTQRGIYSAAFGRSAAGQINVVTRSGTNAFHGNAYEFFRNDALNANNYFNKLTAIPTARPPLRYNDFGFTLGGPVWIPKVFNGHDKTFFFYSQEFRRVISYTTTTPLVPTAAERAGTFPFAICTNLAPGGAKCNDAGTTQVTTISPAAQAYLKDIYANVPLPNPGSGQDPHAYTYNARNIYNDTQEVARVDQAIGQKINVFYRLVHDSIPTQEPSGYGSSGGFPGVQTTSTRSPATQHLIHATYAARPTLLFDGGYAYSSGAILSTPIGAASTANSPDVVNAIKLPYANGLGVIPNLTFTGFTGISNAGIYNDYNVNQNAFATATKILGNHTFIFGGLIDWYEKTENLTGGNAGGFTFTATTASLPTASQATSNLDNTFEQSFANFLTGTATGGFTQNSSVRTPDMHARQFEAFIQDNWKVSSRLTVNLGVRYSYFQQPYDNNNQLSNFDPATYVAANAPTIDSAGKICYTAPCANTYGLNTGVPNPSFDPLNGIILGTPGSYGHASPYGRAVGKADTKNFAPRLGLAFDVFGDGKTAFRMGYGVAFDASLYGSFEQNIFYNPPYVGTANYTYTNLANPAGGTAAAASTALPTIYSTDSSFSTPYSQQYSMGIQQQMTSSLVLDVSFVGAHDTHLLGYIDINSLKPGAAKAAGILPVGGFLNSTQTLLANQIRPYKGYGGMYSIQNIFTGNYNSLQVSVKKRFKGESMIDGNYTWSKSLTNSPADRSGPPQNAYNINADYGKSPSDRTNIATIDGVWDLPWLHEQKGLLGRTLGGWEISGILQAQSGVPLTVSSSGGIAINGVTNADVAGLAILGASPAGLRPDQVSDPNSANGGAPIHTRLRWFNTSAFAAPSAALGQPGNAKRGTILGPGFYRIDTGLFRNFKITEKVKFQLRGEAFNVMNHTNFNGVAVAATTPSTFGVVNGAREARILQVAGKISF</sequence>
<dbReference type="STRING" id="474950.SAMN05421771_0313"/>
<evidence type="ECO:0000256" key="1">
    <source>
        <dbReference type="ARBA" id="ARBA00004571"/>
    </source>
</evidence>
<evidence type="ECO:0000256" key="5">
    <source>
        <dbReference type="ARBA" id="ARBA00023136"/>
    </source>
</evidence>
<dbReference type="GO" id="GO:0015344">
    <property type="term" value="F:siderophore uptake transmembrane transporter activity"/>
    <property type="evidence" value="ECO:0007669"/>
    <property type="project" value="TreeGrafter"/>
</dbReference>
<keyword evidence="10" id="KW-0645">Protease</keyword>
<dbReference type="InterPro" id="IPR036942">
    <property type="entry name" value="Beta-barrel_TonB_sf"/>
</dbReference>
<keyword evidence="8" id="KW-0732">Signal</keyword>
<keyword evidence="3" id="KW-1134">Transmembrane beta strand</keyword>
<accession>A0A1I6L619</accession>
<protein>
    <submittedName>
        <fullName evidence="10">Carboxypeptidase regulatory-like domain-containing protein</fullName>
    </submittedName>
</protein>
<evidence type="ECO:0000256" key="7">
    <source>
        <dbReference type="SAM" id="MobiDB-lite"/>
    </source>
</evidence>
<evidence type="ECO:0000313" key="10">
    <source>
        <dbReference type="EMBL" id="SFR98887.1"/>
    </source>
</evidence>
<keyword evidence="10" id="KW-0121">Carboxypeptidase</keyword>
<dbReference type="OrthoDB" id="97893at2"/>
<feature type="chain" id="PRO_5011624995" evidence="8">
    <location>
        <begin position="26"/>
        <end position="1171"/>
    </location>
</feature>
<dbReference type="PANTHER" id="PTHR30069">
    <property type="entry name" value="TONB-DEPENDENT OUTER MEMBRANE RECEPTOR"/>
    <property type="match status" value="1"/>
</dbReference>
<proteinExistence type="predicted"/>
<feature type="domain" description="TonB-dependent transporter Oar-like beta-barrel" evidence="9">
    <location>
        <begin position="253"/>
        <end position="1164"/>
    </location>
</feature>
<dbReference type="Proteomes" id="UP000199024">
    <property type="component" value="Unassembled WGS sequence"/>
</dbReference>
<dbReference type="SUPFAM" id="SSF49464">
    <property type="entry name" value="Carboxypeptidase regulatory domain-like"/>
    <property type="match status" value="1"/>
</dbReference>
<dbReference type="InterPro" id="IPR057601">
    <property type="entry name" value="Oar-like_b-barrel"/>
</dbReference>
<feature type="signal peptide" evidence="8">
    <location>
        <begin position="1"/>
        <end position="25"/>
    </location>
</feature>
<dbReference type="InterPro" id="IPR039426">
    <property type="entry name" value="TonB-dep_rcpt-like"/>
</dbReference>
<evidence type="ECO:0000259" key="9">
    <source>
        <dbReference type="Pfam" id="PF25183"/>
    </source>
</evidence>
<evidence type="ECO:0000256" key="2">
    <source>
        <dbReference type="ARBA" id="ARBA00022448"/>
    </source>
</evidence>
<dbReference type="GO" id="GO:0044718">
    <property type="term" value="P:siderophore transmembrane transport"/>
    <property type="evidence" value="ECO:0007669"/>
    <property type="project" value="TreeGrafter"/>
</dbReference>
<keyword evidence="5" id="KW-0472">Membrane</keyword>
<comment type="subcellular location">
    <subcellularLocation>
        <location evidence="1">Cell outer membrane</location>
        <topology evidence="1">Multi-pass membrane protein</topology>
    </subcellularLocation>
</comment>
<name>A0A1I6L619_9BACT</name>
<gene>
    <name evidence="10" type="ORF">SAMN05421771_0313</name>
</gene>
<evidence type="ECO:0000313" key="11">
    <source>
        <dbReference type="Proteomes" id="UP000199024"/>
    </source>
</evidence>
<dbReference type="Gene3D" id="2.60.40.1120">
    <property type="entry name" value="Carboxypeptidase-like, regulatory domain"/>
    <property type="match status" value="1"/>
</dbReference>
<organism evidence="10 11">
    <name type="scientific">Granulicella pectinivorans</name>
    <dbReference type="NCBI Taxonomy" id="474950"/>
    <lineage>
        <taxon>Bacteria</taxon>
        <taxon>Pseudomonadati</taxon>
        <taxon>Acidobacteriota</taxon>
        <taxon>Terriglobia</taxon>
        <taxon>Terriglobales</taxon>
        <taxon>Acidobacteriaceae</taxon>
        <taxon>Granulicella</taxon>
    </lineage>
</organism>
<dbReference type="RefSeq" id="WP_089835973.1">
    <property type="nucleotide sequence ID" value="NZ_FOZL01000001.1"/>
</dbReference>
<dbReference type="AlphaFoldDB" id="A0A1I6L619"/>
<evidence type="ECO:0000256" key="4">
    <source>
        <dbReference type="ARBA" id="ARBA00022692"/>
    </source>
</evidence>
<dbReference type="InterPro" id="IPR008969">
    <property type="entry name" value="CarboxyPept-like_regulatory"/>
</dbReference>
<dbReference type="GO" id="GO:0009279">
    <property type="term" value="C:cell outer membrane"/>
    <property type="evidence" value="ECO:0007669"/>
    <property type="project" value="UniProtKB-SubCell"/>
</dbReference>
<reference evidence="10 11" key="1">
    <citation type="submission" date="2016-10" db="EMBL/GenBank/DDBJ databases">
        <authorList>
            <person name="de Groot N.N."/>
        </authorList>
    </citation>
    <scope>NUCLEOTIDE SEQUENCE [LARGE SCALE GENOMIC DNA]</scope>
    <source>
        <strain evidence="10 11">DSM 21001</strain>
    </source>
</reference>
<dbReference type="Pfam" id="PF13620">
    <property type="entry name" value="CarboxypepD_reg"/>
    <property type="match status" value="1"/>
</dbReference>
<evidence type="ECO:0000256" key="8">
    <source>
        <dbReference type="SAM" id="SignalP"/>
    </source>
</evidence>
<evidence type="ECO:0000256" key="6">
    <source>
        <dbReference type="ARBA" id="ARBA00023237"/>
    </source>
</evidence>
<keyword evidence="4" id="KW-0812">Transmembrane</keyword>
<dbReference type="Pfam" id="PF25183">
    <property type="entry name" value="OMP_b-brl_4"/>
    <property type="match status" value="1"/>
</dbReference>